<keyword evidence="1" id="KW-1133">Transmembrane helix</keyword>
<name>A0A934SPB8_9MICO</name>
<evidence type="ECO:0000313" key="2">
    <source>
        <dbReference type="EMBL" id="MBK4348984.1"/>
    </source>
</evidence>
<dbReference type="RefSeq" id="WP_200557186.1">
    <property type="nucleotide sequence ID" value="NZ_JAEPES010000006.1"/>
</dbReference>
<protein>
    <submittedName>
        <fullName evidence="2">Uncharacterized protein</fullName>
    </submittedName>
</protein>
<keyword evidence="3" id="KW-1185">Reference proteome</keyword>
<proteinExistence type="predicted"/>
<evidence type="ECO:0000256" key="1">
    <source>
        <dbReference type="SAM" id="Phobius"/>
    </source>
</evidence>
<reference evidence="2" key="1">
    <citation type="submission" date="2021-01" db="EMBL/GenBank/DDBJ databases">
        <title>Lacisediminihabitans sp. nov. strain G11-30, isolated from Antarctic Soil.</title>
        <authorList>
            <person name="Li J."/>
        </authorList>
    </citation>
    <scope>NUCLEOTIDE SEQUENCE</scope>
    <source>
        <strain evidence="2">G11-30</strain>
    </source>
</reference>
<comment type="caution">
    <text evidence="2">The sequence shown here is derived from an EMBL/GenBank/DDBJ whole genome shotgun (WGS) entry which is preliminary data.</text>
</comment>
<dbReference type="AlphaFoldDB" id="A0A934SPB8"/>
<feature type="transmembrane region" description="Helical" evidence="1">
    <location>
        <begin position="38"/>
        <end position="61"/>
    </location>
</feature>
<dbReference type="Proteomes" id="UP000636458">
    <property type="component" value="Unassembled WGS sequence"/>
</dbReference>
<dbReference type="EMBL" id="JAEPES010000006">
    <property type="protein sequence ID" value="MBK4348984.1"/>
    <property type="molecule type" value="Genomic_DNA"/>
</dbReference>
<sequence length="251" mass="26109">MTPVGMNPAVAEAVRAELLAIGTKNSRLQRHQRRARQVAVTFALIAAAGLSTAAAIVVNYFPGSTIVTPLGGLHSATHTGTGALELGPVPASATRVIVIVQCLNSEGSISISSLPQNPGDIGDLGTFYCKDGGRVNSHGIVHPWHMNDASLPDRGNTSITITADPGTRWKVTGQYANSKTTPWGKNAKGQSFGQCNVNGCPDLIGALATNHKTGFVLLKQMDALRGSGSIPVYESDGTTVIGRFQIGTPSP</sequence>
<accession>A0A934SPB8</accession>
<organism evidence="2 3">
    <name type="scientific">Lacisediminihabitans changchengi</name>
    <dbReference type="NCBI Taxonomy" id="2787634"/>
    <lineage>
        <taxon>Bacteria</taxon>
        <taxon>Bacillati</taxon>
        <taxon>Actinomycetota</taxon>
        <taxon>Actinomycetes</taxon>
        <taxon>Micrococcales</taxon>
        <taxon>Microbacteriaceae</taxon>
        <taxon>Lacisediminihabitans</taxon>
    </lineage>
</organism>
<keyword evidence="1" id="KW-0812">Transmembrane</keyword>
<keyword evidence="1" id="KW-0472">Membrane</keyword>
<evidence type="ECO:0000313" key="3">
    <source>
        <dbReference type="Proteomes" id="UP000636458"/>
    </source>
</evidence>
<gene>
    <name evidence="2" type="ORF">IV501_15230</name>
</gene>